<dbReference type="InterPro" id="IPR036390">
    <property type="entry name" value="WH_DNA-bd_sf"/>
</dbReference>
<accession>A0A128F4C2</accession>
<dbReference type="InterPro" id="IPR000835">
    <property type="entry name" value="HTH_MarR-typ"/>
</dbReference>
<dbReference type="PANTHER" id="PTHR35790">
    <property type="entry name" value="HTH-TYPE TRANSCRIPTIONAL REGULATOR PCHR"/>
    <property type="match status" value="1"/>
</dbReference>
<dbReference type="RefSeq" id="WP_062663768.1">
    <property type="nucleotide sequence ID" value="NZ_FIZX01000002.1"/>
</dbReference>
<dbReference type="Pfam" id="PF12802">
    <property type="entry name" value="MarR_2"/>
    <property type="match status" value="1"/>
</dbReference>
<dbReference type="InterPro" id="IPR036388">
    <property type="entry name" value="WH-like_DNA-bd_sf"/>
</dbReference>
<dbReference type="Gene3D" id="1.10.10.10">
    <property type="entry name" value="Winged helix-like DNA-binding domain superfamily/Winged helix DNA-binding domain"/>
    <property type="match status" value="1"/>
</dbReference>
<organism evidence="5 6">
    <name type="scientific">Grimontia celer</name>
    <dbReference type="NCBI Taxonomy" id="1796497"/>
    <lineage>
        <taxon>Bacteria</taxon>
        <taxon>Pseudomonadati</taxon>
        <taxon>Pseudomonadota</taxon>
        <taxon>Gammaproteobacteria</taxon>
        <taxon>Vibrionales</taxon>
        <taxon>Vibrionaceae</taxon>
        <taxon>Grimontia</taxon>
    </lineage>
</organism>
<dbReference type="PROSITE" id="PS50995">
    <property type="entry name" value="HTH_MARR_2"/>
    <property type="match status" value="1"/>
</dbReference>
<evidence type="ECO:0000313" key="6">
    <source>
        <dbReference type="Proteomes" id="UP000071641"/>
    </source>
</evidence>
<dbReference type="SMART" id="SM00347">
    <property type="entry name" value="HTH_MARR"/>
    <property type="match status" value="1"/>
</dbReference>
<dbReference type="GO" id="GO:0003700">
    <property type="term" value="F:DNA-binding transcription factor activity"/>
    <property type="evidence" value="ECO:0007669"/>
    <property type="project" value="InterPro"/>
</dbReference>
<dbReference type="OrthoDB" id="8906692at2"/>
<protein>
    <submittedName>
        <fullName evidence="5">Organic hydroperoxide resistance transcriptional regulator</fullName>
    </submittedName>
</protein>
<dbReference type="EMBL" id="FIZX01000002">
    <property type="protein sequence ID" value="CZF81633.1"/>
    <property type="molecule type" value="Genomic_DNA"/>
</dbReference>
<dbReference type="Proteomes" id="UP000071641">
    <property type="component" value="Unassembled WGS sequence"/>
</dbReference>
<keyword evidence="2" id="KW-0238">DNA-binding</keyword>
<keyword evidence="6" id="KW-1185">Reference proteome</keyword>
<evidence type="ECO:0000259" key="4">
    <source>
        <dbReference type="PROSITE" id="PS50995"/>
    </source>
</evidence>
<dbReference type="STRING" id="1796497.GCE9029_02730"/>
<keyword evidence="3" id="KW-0804">Transcription</keyword>
<name>A0A128F4C2_9GAMM</name>
<reference evidence="6" key="1">
    <citation type="submission" date="2016-02" db="EMBL/GenBank/DDBJ databases">
        <authorList>
            <person name="Rodrigo-Torres Lidia"/>
            <person name="Arahal R.David."/>
        </authorList>
    </citation>
    <scope>NUCLEOTIDE SEQUENCE [LARGE SCALE GENOMIC DNA]</scope>
    <source>
        <strain evidence="6">CECT 9029</strain>
    </source>
</reference>
<evidence type="ECO:0000256" key="1">
    <source>
        <dbReference type="ARBA" id="ARBA00023015"/>
    </source>
</evidence>
<keyword evidence="1" id="KW-0805">Transcription regulation</keyword>
<dbReference type="PRINTS" id="PR00598">
    <property type="entry name" value="HTHMARR"/>
</dbReference>
<evidence type="ECO:0000313" key="5">
    <source>
        <dbReference type="EMBL" id="CZF81633.1"/>
    </source>
</evidence>
<gene>
    <name evidence="5" type="primary">ohrR_2</name>
    <name evidence="5" type="ORF">GCE9029_02730</name>
</gene>
<proteinExistence type="predicted"/>
<sequence length="152" mass="17622">MTQKKHRTLMLNQFLPYRMVNLADGISNACSKIYREEFDVSIPEWRILARLAEHEKLNAKDIGDLTFMDKSRVSRAVKLLEEKGLLLKVKDSTDNRASFLSLSESGRDLYAKIAPKALDWEAELIDVLDTVEYRDFLRVMEKLDARLEKMKG</sequence>
<evidence type="ECO:0000256" key="3">
    <source>
        <dbReference type="ARBA" id="ARBA00023163"/>
    </source>
</evidence>
<feature type="domain" description="HTH marR-type" evidence="4">
    <location>
        <begin position="12"/>
        <end position="145"/>
    </location>
</feature>
<dbReference type="AlphaFoldDB" id="A0A128F4C2"/>
<dbReference type="GO" id="GO:0003677">
    <property type="term" value="F:DNA binding"/>
    <property type="evidence" value="ECO:0007669"/>
    <property type="project" value="UniProtKB-KW"/>
</dbReference>
<dbReference type="InterPro" id="IPR052067">
    <property type="entry name" value="Metal_resp_HTH_trans_reg"/>
</dbReference>
<dbReference type="PANTHER" id="PTHR35790:SF4">
    <property type="entry name" value="HTH-TYPE TRANSCRIPTIONAL REGULATOR PCHR"/>
    <property type="match status" value="1"/>
</dbReference>
<evidence type="ECO:0000256" key="2">
    <source>
        <dbReference type="ARBA" id="ARBA00023125"/>
    </source>
</evidence>
<dbReference type="SUPFAM" id="SSF46785">
    <property type="entry name" value="Winged helix' DNA-binding domain"/>
    <property type="match status" value="1"/>
</dbReference>